<evidence type="ECO:0000256" key="1">
    <source>
        <dbReference type="ARBA" id="ARBA00023209"/>
    </source>
</evidence>
<feature type="compositionally biased region" description="Polar residues" evidence="4">
    <location>
        <begin position="463"/>
        <end position="477"/>
    </location>
</feature>
<sequence length="477" mass="55090">MVEVPVAAEEMHQPAKLPSAGVASVTSPVTSVEDIREMAAKLCRDYLHGAWRRIQPHHMYHNHISNKVGVEKYNHSIDNGLYSPFSGGLSNLLYYCALPPDVETIKNEPSRVLLRVYGQVNGERALETLITESVIFTLLSESQKGPRLFGVFPGGRLEEYIPARPLKTRELADPNLSRLIAEKMVHIHQMDVPINKQPRWFWDTVERWLSTIEENLSNDHEQLYGAIKDKLKRLRLREELAWLRELLLSVESPVVFCHNDLQEGNILVREEVETFQETHMTDIPPSQAAPTPSPHDDVISDDVEKRDDEKATLPVFNTSSLSGESIVIIDFEYCAYNYRGFEFANHFNEWIYDYSNEQPPYFYHLPESDHATQQQKEHMIRCYLDELQSLANYKPRSRDTVEHILEETEAFILASHFFWGLWSVVNSISMEIEFDYWGYGESRFEAYFNHKQKLLHSKEEINETNPPSTATSSGQDC</sequence>
<dbReference type="InParanoid" id="A0A482XQG1"/>
<protein>
    <recommendedName>
        <fullName evidence="7">Choline/ethanolamine kinase</fullName>
    </recommendedName>
</protein>
<dbReference type="EMBL" id="QKKF02003370">
    <property type="protein sequence ID" value="RZF47767.1"/>
    <property type="molecule type" value="Genomic_DNA"/>
</dbReference>
<keyword evidence="1" id="KW-0444">Lipid biosynthesis</keyword>
<evidence type="ECO:0000256" key="3">
    <source>
        <dbReference type="ARBA" id="ARBA00038211"/>
    </source>
</evidence>
<dbReference type="Gene3D" id="3.30.200.20">
    <property type="entry name" value="Phosphorylase Kinase, domain 1"/>
    <property type="match status" value="1"/>
</dbReference>
<comment type="similarity">
    <text evidence="3">Belongs to the choline/ethanolamine kinase family.</text>
</comment>
<keyword evidence="1" id="KW-0443">Lipid metabolism</keyword>
<reference evidence="5 6" key="1">
    <citation type="journal article" date="2017" name="Gigascience">
        <title>Genome sequence of the small brown planthopper, Laodelphax striatellus.</title>
        <authorList>
            <person name="Zhu J."/>
            <person name="Jiang F."/>
            <person name="Wang X."/>
            <person name="Yang P."/>
            <person name="Bao Y."/>
            <person name="Zhao W."/>
            <person name="Wang W."/>
            <person name="Lu H."/>
            <person name="Wang Q."/>
            <person name="Cui N."/>
            <person name="Li J."/>
            <person name="Chen X."/>
            <person name="Luo L."/>
            <person name="Yu J."/>
            <person name="Kang L."/>
            <person name="Cui F."/>
        </authorList>
    </citation>
    <scope>NUCLEOTIDE SEQUENCE [LARGE SCALE GENOMIC DNA]</scope>
    <source>
        <strain evidence="5">Lst14</strain>
    </source>
</reference>
<dbReference type="GO" id="GO:0006646">
    <property type="term" value="P:phosphatidylethanolamine biosynthetic process"/>
    <property type="evidence" value="ECO:0007669"/>
    <property type="project" value="TreeGrafter"/>
</dbReference>
<dbReference type="GO" id="GO:0004305">
    <property type="term" value="F:ethanolamine kinase activity"/>
    <property type="evidence" value="ECO:0007669"/>
    <property type="project" value="TreeGrafter"/>
</dbReference>
<dbReference type="OrthoDB" id="3649325at2759"/>
<dbReference type="AlphaFoldDB" id="A0A482XQG1"/>
<name>A0A482XQG1_LAOST</name>
<gene>
    <name evidence="5" type="ORF">LSTR_LSTR006031</name>
</gene>
<organism evidence="5 6">
    <name type="scientific">Laodelphax striatellus</name>
    <name type="common">Small brown planthopper</name>
    <name type="synonym">Delphax striatella</name>
    <dbReference type="NCBI Taxonomy" id="195883"/>
    <lineage>
        <taxon>Eukaryota</taxon>
        <taxon>Metazoa</taxon>
        <taxon>Ecdysozoa</taxon>
        <taxon>Arthropoda</taxon>
        <taxon>Hexapoda</taxon>
        <taxon>Insecta</taxon>
        <taxon>Pterygota</taxon>
        <taxon>Neoptera</taxon>
        <taxon>Paraneoptera</taxon>
        <taxon>Hemiptera</taxon>
        <taxon>Auchenorrhyncha</taxon>
        <taxon>Fulgoroidea</taxon>
        <taxon>Delphacidae</taxon>
        <taxon>Criomorphinae</taxon>
        <taxon>Laodelphax</taxon>
    </lineage>
</organism>
<dbReference type="SUPFAM" id="SSF56112">
    <property type="entry name" value="Protein kinase-like (PK-like)"/>
    <property type="match status" value="1"/>
</dbReference>
<dbReference type="Pfam" id="PF01633">
    <property type="entry name" value="Choline_kinase"/>
    <property type="match status" value="1"/>
</dbReference>
<evidence type="ECO:0000313" key="6">
    <source>
        <dbReference type="Proteomes" id="UP000291343"/>
    </source>
</evidence>
<evidence type="ECO:0000313" key="5">
    <source>
        <dbReference type="EMBL" id="RZF47767.1"/>
    </source>
</evidence>
<dbReference type="GO" id="GO:0004103">
    <property type="term" value="F:choline kinase activity"/>
    <property type="evidence" value="ECO:0007669"/>
    <property type="project" value="TreeGrafter"/>
</dbReference>
<dbReference type="InterPro" id="IPR011009">
    <property type="entry name" value="Kinase-like_dom_sf"/>
</dbReference>
<evidence type="ECO:0008006" key="7">
    <source>
        <dbReference type="Google" id="ProtNLM"/>
    </source>
</evidence>
<dbReference type="GO" id="GO:0005737">
    <property type="term" value="C:cytoplasm"/>
    <property type="evidence" value="ECO:0007669"/>
    <property type="project" value="TreeGrafter"/>
</dbReference>
<proteinExistence type="inferred from homology"/>
<comment type="caution">
    <text evidence="5">The sequence shown here is derived from an EMBL/GenBank/DDBJ whole genome shotgun (WGS) entry which is preliminary data.</text>
</comment>
<evidence type="ECO:0000256" key="4">
    <source>
        <dbReference type="SAM" id="MobiDB-lite"/>
    </source>
</evidence>
<dbReference type="PANTHER" id="PTHR22603:SF93">
    <property type="entry name" value="RE24176P"/>
    <property type="match status" value="1"/>
</dbReference>
<dbReference type="Gene3D" id="3.90.1200.10">
    <property type="match status" value="1"/>
</dbReference>
<dbReference type="CDD" id="cd05156">
    <property type="entry name" value="ChoK_euk"/>
    <property type="match status" value="1"/>
</dbReference>
<evidence type="ECO:0000256" key="2">
    <source>
        <dbReference type="ARBA" id="ARBA00023264"/>
    </source>
</evidence>
<keyword evidence="2" id="KW-1208">Phospholipid metabolism</keyword>
<keyword evidence="6" id="KW-1185">Reference proteome</keyword>
<dbReference type="FunCoup" id="A0A482XQG1">
    <property type="interactions" value="392"/>
</dbReference>
<dbReference type="PANTHER" id="PTHR22603">
    <property type="entry name" value="CHOLINE/ETHANOALAMINE KINASE"/>
    <property type="match status" value="1"/>
</dbReference>
<dbReference type="STRING" id="195883.A0A482XQG1"/>
<accession>A0A482XQG1</accession>
<keyword evidence="1" id="KW-0594">Phospholipid biosynthesis</keyword>
<dbReference type="Proteomes" id="UP000291343">
    <property type="component" value="Unassembled WGS sequence"/>
</dbReference>
<dbReference type="SMR" id="A0A482XQG1"/>
<feature type="region of interest" description="Disordered" evidence="4">
    <location>
        <begin position="458"/>
        <end position="477"/>
    </location>
</feature>